<sequence length="85" mass="9218">MRSGSDGVEQDRSTATMHGPRTGPPLLLPCRNRTVGLVQRASRADDPEPSAEIRHPWFGCRPASFMPSNKRCHAMAYDGAPVNSG</sequence>
<dbReference type="Proteomes" id="UP000325763">
    <property type="component" value="Chromosome"/>
</dbReference>
<protein>
    <submittedName>
        <fullName evidence="2">Uncharacterized protein</fullName>
    </submittedName>
</protein>
<dbReference type="AlphaFoldDB" id="A0A5P2W919"/>
<organism evidence="2 3">
    <name type="scientific">Streptomyces nodosus</name>
    <dbReference type="NCBI Taxonomy" id="40318"/>
    <lineage>
        <taxon>Bacteria</taxon>
        <taxon>Bacillati</taxon>
        <taxon>Actinomycetota</taxon>
        <taxon>Actinomycetes</taxon>
        <taxon>Kitasatosporales</taxon>
        <taxon>Streptomycetaceae</taxon>
        <taxon>Streptomyces</taxon>
    </lineage>
</organism>
<reference evidence="2 3" key="1">
    <citation type="submission" date="2017-09" db="EMBL/GenBank/DDBJ databases">
        <title>Streptomyces genome completion.</title>
        <authorList>
            <person name="Lee N."/>
            <person name="Cho B.-K."/>
        </authorList>
    </citation>
    <scope>NUCLEOTIDE SEQUENCE [LARGE SCALE GENOMIC DNA]</scope>
    <source>
        <strain evidence="2 3">ATCC 14899</strain>
    </source>
</reference>
<evidence type="ECO:0000256" key="1">
    <source>
        <dbReference type="SAM" id="MobiDB-lite"/>
    </source>
</evidence>
<proteinExistence type="predicted"/>
<dbReference type="EMBL" id="CP023747">
    <property type="protein sequence ID" value="QEV40797.1"/>
    <property type="molecule type" value="Genomic_DNA"/>
</dbReference>
<dbReference type="KEGG" id="snq:CP978_21590"/>
<evidence type="ECO:0000313" key="2">
    <source>
        <dbReference type="EMBL" id="QEV40797.1"/>
    </source>
</evidence>
<feature type="region of interest" description="Disordered" evidence="1">
    <location>
        <begin position="1"/>
        <end position="29"/>
    </location>
</feature>
<evidence type="ECO:0000313" key="3">
    <source>
        <dbReference type="Proteomes" id="UP000325763"/>
    </source>
</evidence>
<name>A0A5P2W919_9ACTN</name>
<gene>
    <name evidence="2" type="ORF">CP978_21590</name>
</gene>
<accession>A0A5P2W919</accession>